<evidence type="ECO:0000256" key="1">
    <source>
        <dbReference type="SAM" id="Phobius"/>
    </source>
</evidence>
<feature type="transmembrane region" description="Helical" evidence="1">
    <location>
        <begin position="66"/>
        <end position="89"/>
    </location>
</feature>
<proteinExistence type="predicted"/>
<keyword evidence="3" id="KW-1185">Reference proteome</keyword>
<evidence type="ECO:0000313" key="3">
    <source>
        <dbReference type="Proteomes" id="UP000663828"/>
    </source>
</evidence>
<gene>
    <name evidence="2" type="ORF">XAT740_LOCUS28120</name>
</gene>
<protein>
    <submittedName>
        <fullName evidence="2">Uncharacterized protein</fullName>
    </submittedName>
</protein>
<comment type="caution">
    <text evidence="2">The sequence shown here is derived from an EMBL/GenBank/DDBJ whole genome shotgun (WGS) entry which is preliminary data.</text>
</comment>
<sequence>MLTPIPVVQPVVPVEIQPPIPTPLIPVEPTANLLWKKKFPTIFSGILAFLQYGMTVVIIGCEIGSVLIDVFTATIYVGFWASIFFVSAWISQASSTCCCRGRPCATYTLINQCIALVFAACIIGFDAYFISYPTTCFFSTNICTSSSYTRGVFYSVRNFYDVKIPLIKGQLAAASVMFVLCLISIALYIFTAMSVYRANKLSTTSPPSNQYTLSSTTTVPPTYSPSTLPVGPDGLVTAPPAVNVRQAKPGSPLYHRPMIHLDTVDHHTNDLICPTCSSTIALTLEKKAVW</sequence>
<keyword evidence="1" id="KW-0472">Membrane</keyword>
<organism evidence="2 3">
    <name type="scientific">Adineta ricciae</name>
    <name type="common">Rotifer</name>
    <dbReference type="NCBI Taxonomy" id="249248"/>
    <lineage>
        <taxon>Eukaryota</taxon>
        <taxon>Metazoa</taxon>
        <taxon>Spiralia</taxon>
        <taxon>Gnathifera</taxon>
        <taxon>Rotifera</taxon>
        <taxon>Eurotatoria</taxon>
        <taxon>Bdelloidea</taxon>
        <taxon>Adinetida</taxon>
        <taxon>Adinetidae</taxon>
        <taxon>Adineta</taxon>
    </lineage>
</organism>
<dbReference type="Proteomes" id="UP000663828">
    <property type="component" value="Unassembled WGS sequence"/>
</dbReference>
<feature type="transmembrane region" description="Helical" evidence="1">
    <location>
        <begin position="109"/>
        <end position="130"/>
    </location>
</feature>
<keyword evidence="1" id="KW-0812">Transmembrane</keyword>
<reference evidence="2" key="1">
    <citation type="submission" date="2021-02" db="EMBL/GenBank/DDBJ databases">
        <authorList>
            <person name="Nowell W R."/>
        </authorList>
    </citation>
    <scope>NUCLEOTIDE SEQUENCE</scope>
</reference>
<feature type="transmembrane region" description="Helical" evidence="1">
    <location>
        <begin position="42"/>
        <end position="60"/>
    </location>
</feature>
<accession>A0A815CGE1</accession>
<evidence type="ECO:0000313" key="2">
    <source>
        <dbReference type="EMBL" id="CAF1286910.1"/>
    </source>
</evidence>
<keyword evidence="1" id="KW-1133">Transmembrane helix</keyword>
<name>A0A815CGE1_ADIRI</name>
<feature type="transmembrane region" description="Helical" evidence="1">
    <location>
        <begin position="171"/>
        <end position="190"/>
    </location>
</feature>
<dbReference type="EMBL" id="CAJNOR010002386">
    <property type="protein sequence ID" value="CAF1286910.1"/>
    <property type="molecule type" value="Genomic_DNA"/>
</dbReference>
<dbReference type="AlphaFoldDB" id="A0A815CGE1"/>